<dbReference type="Proteomes" id="UP000295136">
    <property type="component" value="Unassembled WGS sequence"/>
</dbReference>
<organism evidence="2 3">
    <name type="scientific">Nonomuraea mesophila</name>
    <dbReference type="NCBI Taxonomy" id="2530382"/>
    <lineage>
        <taxon>Bacteria</taxon>
        <taxon>Bacillati</taxon>
        <taxon>Actinomycetota</taxon>
        <taxon>Actinomycetes</taxon>
        <taxon>Streptosporangiales</taxon>
        <taxon>Streptosporangiaceae</taxon>
        <taxon>Nonomuraea</taxon>
    </lineage>
</organism>
<proteinExistence type="predicted"/>
<protein>
    <submittedName>
        <fullName evidence="2">Uncharacterized protein</fullName>
    </submittedName>
</protein>
<gene>
    <name evidence="2" type="ORF">E1295_33605</name>
</gene>
<accession>A0A4R5ETT4</accession>
<evidence type="ECO:0000256" key="1">
    <source>
        <dbReference type="SAM" id="MobiDB-lite"/>
    </source>
</evidence>
<reference evidence="2 3" key="1">
    <citation type="submission" date="2019-03" db="EMBL/GenBank/DDBJ databases">
        <title>Draft genome sequences of novel Actinobacteria.</title>
        <authorList>
            <person name="Sahin N."/>
            <person name="Ay H."/>
            <person name="Saygin H."/>
        </authorList>
    </citation>
    <scope>NUCLEOTIDE SEQUENCE [LARGE SCALE GENOMIC DNA]</scope>
    <source>
        <strain evidence="2 3">6K102</strain>
    </source>
</reference>
<feature type="non-terminal residue" evidence="2">
    <location>
        <position position="129"/>
    </location>
</feature>
<dbReference type="RefSeq" id="WP_425465376.1">
    <property type="nucleotide sequence ID" value="NZ_SMLD01000120.1"/>
</dbReference>
<evidence type="ECO:0000313" key="2">
    <source>
        <dbReference type="EMBL" id="TDE38234.1"/>
    </source>
</evidence>
<name>A0A4R5ETT4_9ACTN</name>
<dbReference type="EMBL" id="SMLD01000120">
    <property type="protein sequence ID" value="TDE38234.1"/>
    <property type="molecule type" value="Genomic_DNA"/>
</dbReference>
<feature type="region of interest" description="Disordered" evidence="1">
    <location>
        <begin position="1"/>
        <end position="129"/>
    </location>
</feature>
<feature type="compositionally biased region" description="Basic and acidic residues" evidence="1">
    <location>
        <begin position="11"/>
        <end position="31"/>
    </location>
</feature>
<feature type="compositionally biased region" description="Acidic residues" evidence="1">
    <location>
        <begin position="1"/>
        <end position="10"/>
    </location>
</feature>
<sequence>MTDDDLDEVRDDSAPERAREEPEAVDRRAREPSASQKPAVAENPSIALQAAEEPERPSLFEKPAALRAPAAADETGAAERPSLFVKPASLGGPGPGTLAPHDAPSGRTPATSEQPSTDEASPAGSLFTP</sequence>
<keyword evidence="3" id="KW-1185">Reference proteome</keyword>
<feature type="compositionally biased region" description="Low complexity" evidence="1">
    <location>
        <begin position="63"/>
        <end position="75"/>
    </location>
</feature>
<comment type="caution">
    <text evidence="2">The sequence shown here is derived from an EMBL/GenBank/DDBJ whole genome shotgun (WGS) entry which is preliminary data.</text>
</comment>
<dbReference type="AlphaFoldDB" id="A0A4R5ETT4"/>
<feature type="compositionally biased region" description="Polar residues" evidence="1">
    <location>
        <begin position="108"/>
        <end position="119"/>
    </location>
</feature>
<evidence type="ECO:0000313" key="3">
    <source>
        <dbReference type="Proteomes" id="UP000295136"/>
    </source>
</evidence>